<dbReference type="InterPro" id="IPR029069">
    <property type="entry name" value="HotDog_dom_sf"/>
</dbReference>
<reference evidence="2 3" key="1">
    <citation type="submission" date="2020-01" db="EMBL/GenBank/DDBJ databases">
        <title>Herbidospora sp. NEAU-GS84 nov., a novel actinomycete isolated from soil.</title>
        <authorList>
            <person name="Han L."/>
        </authorList>
    </citation>
    <scope>NUCLEOTIDE SEQUENCE [LARGE SCALE GENOMIC DNA]</scope>
    <source>
        <strain evidence="2 3">NEAU-GS84</strain>
    </source>
</reference>
<evidence type="ECO:0000259" key="1">
    <source>
        <dbReference type="Pfam" id="PF03061"/>
    </source>
</evidence>
<evidence type="ECO:0000313" key="3">
    <source>
        <dbReference type="Proteomes" id="UP000479526"/>
    </source>
</evidence>
<organism evidence="2 3">
    <name type="scientific">Herbidospora solisilvae</name>
    <dbReference type="NCBI Taxonomy" id="2696284"/>
    <lineage>
        <taxon>Bacteria</taxon>
        <taxon>Bacillati</taxon>
        <taxon>Actinomycetota</taxon>
        <taxon>Actinomycetes</taxon>
        <taxon>Streptosporangiales</taxon>
        <taxon>Streptosporangiaceae</taxon>
        <taxon>Herbidospora</taxon>
    </lineage>
</organism>
<sequence length="100" mass="10662">MRIPQIQTGTRLPRLILRAADVRLSLIATMDLVENYVTGWAGSDAFVHAMNVKLGRPADAGDTLTLTGVVVNATTETVTVEVCARSADGVHATGTVRLSW</sequence>
<keyword evidence="3" id="KW-1185">Reference proteome</keyword>
<accession>A0A7C9NGN0</accession>
<feature type="domain" description="Thioesterase" evidence="1">
    <location>
        <begin position="39"/>
        <end position="90"/>
    </location>
</feature>
<dbReference type="Pfam" id="PF03061">
    <property type="entry name" value="4HBT"/>
    <property type="match status" value="1"/>
</dbReference>
<proteinExistence type="predicted"/>
<dbReference type="AlphaFoldDB" id="A0A7C9NGN0"/>
<dbReference type="EMBL" id="WXEW01000007">
    <property type="protein sequence ID" value="NAS24635.1"/>
    <property type="molecule type" value="Genomic_DNA"/>
</dbReference>
<evidence type="ECO:0000313" key="2">
    <source>
        <dbReference type="EMBL" id="NAS24635.1"/>
    </source>
</evidence>
<dbReference type="Gene3D" id="3.10.129.10">
    <property type="entry name" value="Hotdog Thioesterase"/>
    <property type="match status" value="1"/>
</dbReference>
<dbReference type="Proteomes" id="UP000479526">
    <property type="component" value="Unassembled WGS sequence"/>
</dbReference>
<gene>
    <name evidence="2" type="ORF">GT755_23455</name>
</gene>
<dbReference type="SUPFAM" id="SSF54637">
    <property type="entry name" value="Thioesterase/thiol ester dehydrase-isomerase"/>
    <property type="match status" value="1"/>
</dbReference>
<dbReference type="InterPro" id="IPR006683">
    <property type="entry name" value="Thioestr_dom"/>
</dbReference>
<dbReference type="RefSeq" id="WP_161481805.1">
    <property type="nucleotide sequence ID" value="NZ_WXEW01000007.1"/>
</dbReference>
<comment type="caution">
    <text evidence="2">The sequence shown here is derived from an EMBL/GenBank/DDBJ whole genome shotgun (WGS) entry which is preliminary data.</text>
</comment>
<name>A0A7C9NGN0_9ACTN</name>
<protein>
    <recommendedName>
        <fullName evidence="1">Thioesterase domain-containing protein</fullName>
    </recommendedName>
</protein>